<evidence type="ECO:0000313" key="1">
    <source>
        <dbReference type="EMBL" id="KAG7315095.1"/>
    </source>
</evidence>
<sequence length="77" mass="8539">MKQMLITCHQATEEERVCQLRPDLMTRPDHLTAFRPKGLTPSLSHSPCQDHLGAEELNAPAKPPPGDFLDVSGYIVT</sequence>
<comment type="caution">
    <text evidence="1">The sequence shown here is derived from an EMBL/GenBank/DDBJ whole genome shotgun (WGS) entry which is preliminary data.</text>
</comment>
<protein>
    <submittedName>
        <fullName evidence="1">Uncharacterized protein</fullName>
    </submittedName>
</protein>
<reference evidence="1 2" key="1">
    <citation type="submission" date="2021-06" db="EMBL/GenBank/DDBJ databases">
        <title>Chromosome-level genome assembly of the red-tail catfish (Hemibagrus wyckioides).</title>
        <authorList>
            <person name="Shao F."/>
        </authorList>
    </citation>
    <scope>NUCLEOTIDE SEQUENCE [LARGE SCALE GENOMIC DNA]</scope>
    <source>
        <strain evidence="1">EC202008001</strain>
        <tissue evidence="1">Blood</tissue>
    </source>
</reference>
<dbReference type="Proteomes" id="UP000824219">
    <property type="component" value="Linkage Group LG27"/>
</dbReference>
<organism evidence="1 2">
    <name type="scientific">Hemibagrus wyckioides</name>
    <dbReference type="NCBI Taxonomy" id="337641"/>
    <lineage>
        <taxon>Eukaryota</taxon>
        <taxon>Metazoa</taxon>
        <taxon>Chordata</taxon>
        <taxon>Craniata</taxon>
        <taxon>Vertebrata</taxon>
        <taxon>Euteleostomi</taxon>
        <taxon>Actinopterygii</taxon>
        <taxon>Neopterygii</taxon>
        <taxon>Teleostei</taxon>
        <taxon>Ostariophysi</taxon>
        <taxon>Siluriformes</taxon>
        <taxon>Bagridae</taxon>
        <taxon>Hemibagrus</taxon>
    </lineage>
</organism>
<keyword evidence="2" id="KW-1185">Reference proteome</keyword>
<dbReference type="AlphaFoldDB" id="A0A9D3S995"/>
<dbReference type="EMBL" id="JAHKSW010000027">
    <property type="protein sequence ID" value="KAG7315095.1"/>
    <property type="molecule type" value="Genomic_DNA"/>
</dbReference>
<gene>
    <name evidence="1" type="ORF">KOW79_021183</name>
</gene>
<evidence type="ECO:0000313" key="2">
    <source>
        <dbReference type="Proteomes" id="UP000824219"/>
    </source>
</evidence>
<name>A0A9D3S995_9TELE</name>
<accession>A0A9D3S995</accession>
<proteinExistence type="predicted"/>